<dbReference type="PANTHER" id="PTHR35910">
    <property type="entry name" value="2EXR DOMAIN-CONTAINING PROTEIN"/>
    <property type="match status" value="1"/>
</dbReference>
<dbReference type="Proteomes" id="UP000241818">
    <property type="component" value="Unassembled WGS sequence"/>
</dbReference>
<feature type="region of interest" description="Disordered" evidence="1">
    <location>
        <begin position="173"/>
        <end position="222"/>
    </location>
</feature>
<evidence type="ECO:0000313" key="3">
    <source>
        <dbReference type="EMBL" id="PSS12720.1"/>
    </source>
</evidence>
<feature type="compositionally biased region" description="Acidic residues" evidence="1">
    <location>
        <begin position="173"/>
        <end position="185"/>
    </location>
</feature>
<proteinExistence type="predicted"/>
<evidence type="ECO:0000313" key="4">
    <source>
        <dbReference type="Proteomes" id="UP000241818"/>
    </source>
</evidence>
<dbReference type="PANTHER" id="PTHR35910:SF6">
    <property type="entry name" value="2EXR DOMAIN-CONTAINING PROTEIN"/>
    <property type="match status" value="1"/>
</dbReference>
<evidence type="ECO:0000256" key="1">
    <source>
        <dbReference type="SAM" id="MobiDB-lite"/>
    </source>
</evidence>
<dbReference type="EMBL" id="KZ679015">
    <property type="protein sequence ID" value="PSS12720.1"/>
    <property type="molecule type" value="Genomic_DNA"/>
</dbReference>
<name>A0A2T3AVL5_AMORE</name>
<evidence type="ECO:0000259" key="2">
    <source>
        <dbReference type="Pfam" id="PF20150"/>
    </source>
</evidence>
<dbReference type="InParanoid" id="A0A2T3AVL5"/>
<dbReference type="Pfam" id="PF20150">
    <property type="entry name" value="2EXR"/>
    <property type="match status" value="1"/>
</dbReference>
<accession>A0A2T3AVL5</accession>
<organism evidence="3 4">
    <name type="scientific">Amorphotheca resinae ATCC 22711</name>
    <dbReference type="NCBI Taxonomy" id="857342"/>
    <lineage>
        <taxon>Eukaryota</taxon>
        <taxon>Fungi</taxon>
        <taxon>Dikarya</taxon>
        <taxon>Ascomycota</taxon>
        <taxon>Pezizomycotina</taxon>
        <taxon>Leotiomycetes</taxon>
        <taxon>Helotiales</taxon>
        <taxon>Amorphothecaceae</taxon>
        <taxon>Amorphotheca</taxon>
    </lineage>
</organism>
<gene>
    <name evidence="3" type="ORF">M430DRAFT_21790</name>
</gene>
<dbReference type="AlphaFoldDB" id="A0A2T3AVL5"/>
<dbReference type="GeneID" id="36572650"/>
<keyword evidence="4" id="KW-1185">Reference proteome</keyword>
<dbReference type="InterPro" id="IPR045518">
    <property type="entry name" value="2EXR"/>
</dbReference>
<protein>
    <recommendedName>
        <fullName evidence="2">2EXR domain-containing protein</fullName>
    </recommendedName>
</protein>
<dbReference type="RefSeq" id="XP_024718718.1">
    <property type="nucleotide sequence ID" value="XM_024864569.1"/>
</dbReference>
<sequence>MASASSAGPSAIVSFARFPQLPTEIRLRIWAYAAPHRPRVIQVYYDIEKASWLAWKDGCGGLPPTVHVSREARSEALKSYAKVFDTYFDLEADTVFISDPMFTIRKPRKIFMDSEFAKRFKNVSFSSDVYVGLVQANDQFPDLCMHPASVLRQLTAVTNFNIVLSDDADVFYDSDDGEDSDDGDIDISGWESDGPPDHNHPRVEQAGLSSGEDQDNPGNVEYDEDGQIAVSLGDTIHDNPETEAGQSSIDSVKLDHLEGIAMEQMSKGFFRHVGNIRFESAMQNPDHWESWAEFRDVLMLDFQREKYSFPTWVRPMFGVMAVKYGLKRPGDFSTVIHSWGDLGLVEGLVEEDQLIYESSSSGDIEVK</sequence>
<dbReference type="OrthoDB" id="3540486at2759"/>
<feature type="domain" description="2EXR" evidence="2">
    <location>
        <begin position="15"/>
        <end position="94"/>
    </location>
</feature>
<reference evidence="3 4" key="1">
    <citation type="journal article" date="2018" name="New Phytol.">
        <title>Comparative genomics and transcriptomics depict ericoid mycorrhizal fungi as versatile saprotrophs and plant mutualists.</title>
        <authorList>
            <person name="Martino E."/>
            <person name="Morin E."/>
            <person name="Grelet G.A."/>
            <person name="Kuo A."/>
            <person name="Kohler A."/>
            <person name="Daghino S."/>
            <person name="Barry K.W."/>
            <person name="Cichocki N."/>
            <person name="Clum A."/>
            <person name="Dockter R.B."/>
            <person name="Hainaut M."/>
            <person name="Kuo R.C."/>
            <person name="LaButti K."/>
            <person name="Lindahl B.D."/>
            <person name="Lindquist E.A."/>
            <person name="Lipzen A."/>
            <person name="Khouja H.R."/>
            <person name="Magnuson J."/>
            <person name="Murat C."/>
            <person name="Ohm R.A."/>
            <person name="Singer S.W."/>
            <person name="Spatafora J.W."/>
            <person name="Wang M."/>
            <person name="Veneault-Fourrey C."/>
            <person name="Henrissat B."/>
            <person name="Grigoriev I.V."/>
            <person name="Martin F.M."/>
            <person name="Perotto S."/>
        </authorList>
    </citation>
    <scope>NUCLEOTIDE SEQUENCE [LARGE SCALE GENOMIC DNA]</scope>
    <source>
        <strain evidence="3 4">ATCC 22711</strain>
    </source>
</reference>